<dbReference type="EMBL" id="CAJNJA010061240">
    <property type="protein sequence ID" value="CAE7873130.1"/>
    <property type="molecule type" value="Genomic_DNA"/>
</dbReference>
<reference evidence="2" key="1">
    <citation type="submission" date="2021-02" db="EMBL/GenBank/DDBJ databases">
        <authorList>
            <person name="Dougan E. K."/>
            <person name="Rhodes N."/>
            <person name="Thang M."/>
            <person name="Chan C."/>
        </authorList>
    </citation>
    <scope>NUCLEOTIDE SEQUENCE</scope>
</reference>
<feature type="compositionally biased region" description="Low complexity" evidence="1">
    <location>
        <begin position="53"/>
        <end position="67"/>
    </location>
</feature>
<name>A0A813ANT3_9DINO</name>
<sequence length="255" mass="27597">AIARVDTGSRTCLRRKCGFAKTKNPEGVRLYAGAGTNLGLHLNLRAYLQQPDSSKQTQSSATASAEGSQEKCKKRPLPASPDSNATTLVLPGHRSDQEDEASSEVEVCSEAPPHTPPPKRVLGQEPLFLTQLEQQLQSALVSPHCSLSSEHRLLVAKLKEEVQEALAPSTKDAANRTRFAVLDHVAELQARGQALLLEVEDSMQTSMATQASPAASSRPATPAKPEAQPEHRVRCAHLEETPFFALRKARQSKEA</sequence>
<comment type="caution">
    <text evidence="2">The sequence shown here is derived from an EMBL/GenBank/DDBJ whole genome shotgun (WGS) entry which is preliminary data.</text>
</comment>
<accession>A0A813ANT3</accession>
<keyword evidence="3" id="KW-1185">Reference proteome</keyword>
<feature type="region of interest" description="Disordered" evidence="1">
    <location>
        <begin position="50"/>
        <end position="122"/>
    </location>
</feature>
<dbReference type="OrthoDB" id="10378279at2759"/>
<evidence type="ECO:0000256" key="1">
    <source>
        <dbReference type="SAM" id="MobiDB-lite"/>
    </source>
</evidence>
<evidence type="ECO:0000313" key="2">
    <source>
        <dbReference type="EMBL" id="CAE7873130.1"/>
    </source>
</evidence>
<evidence type="ECO:0000313" key="3">
    <source>
        <dbReference type="Proteomes" id="UP000601435"/>
    </source>
</evidence>
<feature type="compositionally biased region" description="Low complexity" evidence="1">
    <location>
        <begin position="208"/>
        <end position="223"/>
    </location>
</feature>
<organism evidence="2 3">
    <name type="scientific">Symbiodinium necroappetens</name>
    <dbReference type="NCBI Taxonomy" id="1628268"/>
    <lineage>
        <taxon>Eukaryota</taxon>
        <taxon>Sar</taxon>
        <taxon>Alveolata</taxon>
        <taxon>Dinophyceae</taxon>
        <taxon>Suessiales</taxon>
        <taxon>Symbiodiniaceae</taxon>
        <taxon>Symbiodinium</taxon>
    </lineage>
</organism>
<protein>
    <submittedName>
        <fullName evidence="2">Uncharacterized protein</fullName>
    </submittedName>
</protein>
<dbReference type="Proteomes" id="UP000601435">
    <property type="component" value="Unassembled WGS sequence"/>
</dbReference>
<feature type="non-terminal residue" evidence="2">
    <location>
        <position position="1"/>
    </location>
</feature>
<proteinExistence type="predicted"/>
<gene>
    <name evidence="2" type="ORF">SNEC2469_LOCUS28308</name>
</gene>
<dbReference type="AlphaFoldDB" id="A0A813ANT3"/>
<feature type="region of interest" description="Disordered" evidence="1">
    <location>
        <begin position="205"/>
        <end position="234"/>
    </location>
</feature>